<name>A0A9P0NAH9_SPOLI</name>
<keyword evidence="2" id="KW-1185">Reference proteome</keyword>
<organism evidence="1 2">
    <name type="scientific">Spodoptera littoralis</name>
    <name type="common">Egyptian cotton leafworm</name>
    <dbReference type="NCBI Taxonomy" id="7109"/>
    <lineage>
        <taxon>Eukaryota</taxon>
        <taxon>Metazoa</taxon>
        <taxon>Ecdysozoa</taxon>
        <taxon>Arthropoda</taxon>
        <taxon>Hexapoda</taxon>
        <taxon>Insecta</taxon>
        <taxon>Pterygota</taxon>
        <taxon>Neoptera</taxon>
        <taxon>Endopterygota</taxon>
        <taxon>Lepidoptera</taxon>
        <taxon>Glossata</taxon>
        <taxon>Ditrysia</taxon>
        <taxon>Noctuoidea</taxon>
        <taxon>Noctuidae</taxon>
        <taxon>Amphipyrinae</taxon>
        <taxon>Spodoptera</taxon>
    </lineage>
</organism>
<reference evidence="1" key="1">
    <citation type="submission" date="2022-02" db="EMBL/GenBank/DDBJ databases">
        <authorList>
            <person name="King R."/>
        </authorList>
    </citation>
    <scope>NUCLEOTIDE SEQUENCE</scope>
</reference>
<dbReference type="Proteomes" id="UP001153321">
    <property type="component" value="Chromosome Z"/>
</dbReference>
<evidence type="ECO:0000313" key="2">
    <source>
        <dbReference type="Proteomes" id="UP001153321"/>
    </source>
</evidence>
<dbReference type="EMBL" id="LR824562">
    <property type="protein sequence ID" value="CAH1647427.1"/>
    <property type="molecule type" value="Genomic_DNA"/>
</dbReference>
<gene>
    <name evidence="1" type="ORF">SPLIT_LOCUS12778</name>
</gene>
<accession>A0A9P0NAH9</accession>
<proteinExistence type="predicted"/>
<sequence>MFNSSSTDSSFVDCGYRKMALSTMHTETLLWKRITSNLPPLGKPNRSYTLFYLKMGPSSALDNTLSRHKCTKLNASACIMSRVISNPIVFCGCSTEAKLDYLNSKATIK</sequence>
<protein>
    <submittedName>
        <fullName evidence="1">Uncharacterized protein</fullName>
    </submittedName>
</protein>
<dbReference type="AlphaFoldDB" id="A0A9P0NAH9"/>
<evidence type="ECO:0000313" key="1">
    <source>
        <dbReference type="EMBL" id="CAH1647427.1"/>
    </source>
</evidence>